<feature type="domain" description="Lipopolysaccharide assembly protein A" evidence="7">
    <location>
        <begin position="46"/>
        <end position="95"/>
    </location>
</feature>
<keyword evidence="2 6" id="KW-0812">Transmembrane</keyword>
<keyword evidence="4 6" id="KW-0472">Membrane</keyword>
<dbReference type="AlphaFoldDB" id="A0A921AV47"/>
<dbReference type="Proteomes" id="UP000698963">
    <property type="component" value="Unassembled WGS sequence"/>
</dbReference>
<keyword evidence="3 6" id="KW-1133">Transmembrane helix</keyword>
<evidence type="ECO:0000259" key="7">
    <source>
        <dbReference type="Pfam" id="PF06305"/>
    </source>
</evidence>
<sequence>MRYIKVFFLVFLFFLVMMLFVQNQASFSDMVTLKFDPMFAPAMTSAPLPRYALLLISFAIGAAVVLIMLMWDRVTLSGRLSAARRRAGSLQKQLEKVTAEKEKLIAEKAQLEAAVKELESEEAE</sequence>
<evidence type="ECO:0000256" key="4">
    <source>
        <dbReference type="ARBA" id="ARBA00023136"/>
    </source>
</evidence>
<keyword evidence="1" id="KW-1003">Cell membrane</keyword>
<name>A0A921AV47_9BACT</name>
<accession>A0A921AV47</accession>
<feature type="transmembrane region" description="Helical" evidence="6">
    <location>
        <begin position="52"/>
        <end position="71"/>
    </location>
</feature>
<gene>
    <name evidence="8" type="ORF">K8W16_04710</name>
</gene>
<dbReference type="EMBL" id="DYZA01000087">
    <property type="protein sequence ID" value="HJD96927.1"/>
    <property type="molecule type" value="Genomic_DNA"/>
</dbReference>
<keyword evidence="5" id="KW-0175">Coiled coil</keyword>
<evidence type="ECO:0000256" key="6">
    <source>
        <dbReference type="SAM" id="Phobius"/>
    </source>
</evidence>
<protein>
    <submittedName>
        <fullName evidence="8">LapA family protein</fullName>
    </submittedName>
</protein>
<evidence type="ECO:0000313" key="8">
    <source>
        <dbReference type="EMBL" id="HJD96927.1"/>
    </source>
</evidence>
<dbReference type="RefSeq" id="WP_304121562.1">
    <property type="nucleotide sequence ID" value="NZ_DYZA01000087.1"/>
</dbReference>
<dbReference type="Pfam" id="PF06305">
    <property type="entry name" value="LapA_dom"/>
    <property type="match status" value="1"/>
</dbReference>
<evidence type="ECO:0000313" key="9">
    <source>
        <dbReference type="Proteomes" id="UP000698963"/>
    </source>
</evidence>
<evidence type="ECO:0000256" key="3">
    <source>
        <dbReference type="ARBA" id="ARBA00022989"/>
    </source>
</evidence>
<dbReference type="InterPro" id="IPR010445">
    <property type="entry name" value="LapA_dom"/>
</dbReference>
<organism evidence="8 9">
    <name type="scientific">Mailhella massiliensis</name>
    <dbReference type="NCBI Taxonomy" id="1903261"/>
    <lineage>
        <taxon>Bacteria</taxon>
        <taxon>Pseudomonadati</taxon>
        <taxon>Thermodesulfobacteriota</taxon>
        <taxon>Desulfovibrionia</taxon>
        <taxon>Desulfovibrionales</taxon>
        <taxon>Desulfovibrionaceae</taxon>
        <taxon>Mailhella</taxon>
    </lineage>
</organism>
<comment type="caution">
    <text evidence="8">The sequence shown here is derived from an EMBL/GenBank/DDBJ whole genome shotgun (WGS) entry which is preliminary data.</text>
</comment>
<evidence type="ECO:0000256" key="1">
    <source>
        <dbReference type="ARBA" id="ARBA00022475"/>
    </source>
</evidence>
<evidence type="ECO:0000256" key="5">
    <source>
        <dbReference type="SAM" id="Coils"/>
    </source>
</evidence>
<dbReference type="GO" id="GO:0005886">
    <property type="term" value="C:plasma membrane"/>
    <property type="evidence" value="ECO:0007669"/>
    <property type="project" value="InterPro"/>
</dbReference>
<proteinExistence type="predicted"/>
<reference evidence="8" key="2">
    <citation type="submission" date="2021-09" db="EMBL/GenBank/DDBJ databases">
        <authorList>
            <person name="Gilroy R."/>
        </authorList>
    </citation>
    <scope>NUCLEOTIDE SEQUENCE</scope>
    <source>
        <strain evidence="8">ChiGjej2B2-19336</strain>
    </source>
</reference>
<reference evidence="8" key="1">
    <citation type="journal article" date="2021" name="PeerJ">
        <title>Extensive microbial diversity within the chicken gut microbiome revealed by metagenomics and culture.</title>
        <authorList>
            <person name="Gilroy R."/>
            <person name="Ravi A."/>
            <person name="Getino M."/>
            <person name="Pursley I."/>
            <person name="Horton D.L."/>
            <person name="Alikhan N.F."/>
            <person name="Baker D."/>
            <person name="Gharbi K."/>
            <person name="Hall N."/>
            <person name="Watson M."/>
            <person name="Adriaenssens E.M."/>
            <person name="Foster-Nyarko E."/>
            <person name="Jarju S."/>
            <person name="Secka A."/>
            <person name="Antonio M."/>
            <person name="Oren A."/>
            <person name="Chaudhuri R.R."/>
            <person name="La Ragione R."/>
            <person name="Hildebrand F."/>
            <person name="Pallen M.J."/>
        </authorList>
    </citation>
    <scope>NUCLEOTIDE SEQUENCE</scope>
    <source>
        <strain evidence="8">ChiGjej2B2-19336</strain>
    </source>
</reference>
<feature type="coiled-coil region" evidence="5">
    <location>
        <begin position="80"/>
        <end position="124"/>
    </location>
</feature>
<evidence type="ECO:0000256" key="2">
    <source>
        <dbReference type="ARBA" id="ARBA00022692"/>
    </source>
</evidence>